<comment type="caution">
    <text evidence="2">The sequence shown here is derived from an EMBL/GenBank/DDBJ whole genome shotgun (WGS) entry which is preliminary data.</text>
</comment>
<organism evidence="2 3">
    <name type="scientific">Symplocastrum torsivum CPER-KK1</name>
    <dbReference type="NCBI Taxonomy" id="450513"/>
    <lineage>
        <taxon>Bacteria</taxon>
        <taxon>Bacillati</taxon>
        <taxon>Cyanobacteriota</taxon>
        <taxon>Cyanophyceae</taxon>
        <taxon>Oscillatoriophycideae</taxon>
        <taxon>Oscillatoriales</taxon>
        <taxon>Microcoleaceae</taxon>
        <taxon>Symplocastrum</taxon>
    </lineage>
</organism>
<evidence type="ECO:0000256" key="1">
    <source>
        <dbReference type="SAM" id="Phobius"/>
    </source>
</evidence>
<reference evidence="2" key="1">
    <citation type="submission" date="2021-05" db="EMBL/GenBank/DDBJ databases">
        <authorList>
            <person name="Pietrasiak N."/>
            <person name="Ward R."/>
            <person name="Stajich J.E."/>
            <person name="Kurbessoian T."/>
        </authorList>
    </citation>
    <scope>NUCLEOTIDE SEQUENCE</scope>
    <source>
        <strain evidence="2">CPER-KK1</strain>
    </source>
</reference>
<feature type="transmembrane region" description="Helical" evidence="1">
    <location>
        <begin position="46"/>
        <end position="68"/>
    </location>
</feature>
<dbReference type="EMBL" id="JAHHIF010000006">
    <property type="protein sequence ID" value="MBW4544007.1"/>
    <property type="molecule type" value="Genomic_DNA"/>
</dbReference>
<reference evidence="2" key="2">
    <citation type="journal article" date="2022" name="Microbiol. Resour. Announc.">
        <title>Metagenome Sequencing to Explore Phylogenomics of Terrestrial Cyanobacteria.</title>
        <authorList>
            <person name="Ward R.D."/>
            <person name="Stajich J.E."/>
            <person name="Johansen J.R."/>
            <person name="Huntemann M."/>
            <person name="Clum A."/>
            <person name="Foster B."/>
            <person name="Foster B."/>
            <person name="Roux S."/>
            <person name="Palaniappan K."/>
            <person name="Varghese N."/>
            <person name="Mukherjee S."/>
            <person name="Reddy T.B.K."/>
            <person name="Daum C."/>
            <person name="Copeland A."/>
            <person name="Chen I.A."/>
            <person name="Ivanova N.N."/>
            <person name="Kyrpides N.C."/>
            <person name="Shapiro N."/>
            <person name="Eloe-Fadrosh E.A."/>
            <person name="Pietrasiak N."/>
        </authorList>
    </citation>
    <scope>NUCLEOTIDE SEQUENCE</scope>
    <source>
        <strain evidence="2">CPER-KK1</strain>
    </source>
</reference>
<keyword evidence="1" id="KW-1133">Transmembrane helix</keyword>
<evidence type="ECO:0000313" key="2">
    <source>
        <dbReference type="EMBL" id="MBW4544007.1"/>
    </source>
</evidence>
<keyword evidence="1" id="KW-0812">Transmembrane</keyword>
<keyword evidence="1" id="KW-0472">Membrane</keyword>
<dbReference type="AlphaFoldDB" id="A0A951PJB6"/>
<sequence>MGTEAVAIAKPSLFSSAVQKQVYCFGLGDRTSKPLLLGGDVITESAIALAHLQISFQIAIGNAFFAWLRYL</sequence>
<evidence type="ECO:0000313" key="3">
    <source>
        <dbReference type="Proteomes" id="UP000753908"/>
    </source>
</evidence>
<accession>A0A951PJB6</accession>
<proteinExistence type="predicted"/>
<gene>
    <name evidence="2" type="ORF">KME25_06135</name>
</gene>
<dbReference type="Proteomes" id="UP000753908">
    <property type="component" value="Unassembled WGS sequence"/>
</dbReference>
<protein>
    <submittedName>
        <fullName evidence="2">Uncharacterized protein</fullName>
    </submittedName>
</protein>
<name>A0A951PJB6_9CYAN</name>